<keyword evidence="2" id="KW-1185">Reference proteome</keyword>
<reference evidence="1 2" key="1">
    <citation type="journal article" date="2024" name="G3 (Bethesda)">
        <title>Genome assembly of Hibiscus sabdariffa L. provides insights into metabolisms of medicinal natural products.</title>
        <authorList>
            <person name="Kim T."/>
        </authorList>
    </citation>
    <scope>NUCLEOTIDE SEQUENCE [LARGE SCALE GENOMIC DNA]</scope>
    <source>
        <strain evidence="1">TK-2024</strain>
        <tissue evidence="1">Old leaves</tissue>
    </source>
</reference>
<gene>
    <name evidence="1" type="ORF">V6N11_060664</name>
</gene>
<accession>A0ABR2QRB3</accession>
<evidence type="ECO:0000313" key="1">
    <source>
        <dbReference type="EMBL" id="KAK9003095.1"/>
    </source>
</evidence>
<protein>
    <recommendedName>
        <fullName evidence="3">Secreted protein</fullName>
    </recommendedName>
</protein>
<organism evidence="1 2">
    <name type="scientific">Hibiscus sabdariffa</name>
    <name type="common">roselle</name>
    <dbReference type="NCBI Taxonomy" id="183260"/>
    <lineage>
        <taxon>Eukaryota</taxon>
        <taxon>Viridiplantae</taxon>
        <taxon>Streptophyta</taxon>
        <taxon>Embryophyta</taxon>
        <taxon>Tracheophyta</taxon>
        <taxon>Spermatophyta</taxon>
        <taxon>Magnoliopsida</taxon>
        <taxon>eudicotyledons</taxon>
        <taxon>Gunneridae</taxon>
        <taxon>Pentapetalae</taxon>
        <taxon>rosids</taxon>
        <taxon>malvids</taxon>
        <taxon>Malvales</taxon>
        <taxon>Malvaceae</taxon>
        <taxon>Malvoideae</taxon>
        <taxon>Hibiscus</taxon>
    </lineage>
</organism>
<proteinExistence type="predicted"/>
<evidence type="ECO:0000313" key="2">
    <source>
        <dbReference type="Proteomes" id="UP001396334"/>
    </source>
</evidence>
<name>A0ABR2QRB3_9ROSI</name>
<evidence type="ECO:0008006" key="3">
    <source>
        <dbReference type="Google" id="ProtNLM"/>
    </source>
</evidence>
<dbReference type="EMBL" id="JBBPBN010000034">
    <property type="protein sequence ID" value="KAK9003095.1"/>
    <property type="molecule type" value="Genomic_DNA"/>
</dbReference>
<sequence length="143" mass="16001">MSLVFASPFPLHFCVMFHLVTYSMESSSLATYVMLRPLIRERNMKADQKESHDYFFLSFFSSPLLGFCLRFCFASHQTCSGGLDPFSSIVESHVGMALGREEFSMAPLFAFLQMTYVSVTAETSCKCRLVLLALSCPCALVST</sequence>
<comment type="caution">
    <text evidence="1">The sequence shown here is derived from an EMBL/GenBank/DDBJ whole genome shotgun (WGS) entry which is preliminary data.</text>
</comment>
<dbReference type="Proteomes" id="UP001396334">
    <property type="component" value="Unassembled WGS sequence"/>
</dbReference>